<dbReference type="Proteomes" id="UP000011514">
    <property type="component" value="Unassembled WGS sequence"/>
</dbReference>
<organism evidence="3 4">
    <name type="scientific">Halorubrum saccharovorum DSM 1137</name>
    <dbReference type="NCBI Taxonomy" id="1227484"/>
    <lineage>
        <taxon>Archaea</taxon>
        <taxon>Methanobacteriati</taxon>
        <taxon>Methanobacteriota</taxon>
        <taxon>Stenosarchaea group</taxon>
        <taxon>Halobacteria</taxon>
        <taxon>Halobacteriales</taxon>
        <taxon>Haloferacaceae</taxon>
        <taxon>Halorubrum</taxon>
    </lineage>
</organism>
<proteinExistence type="predicted"/>
<dbReference type="STRING" id="1227484.C471_10956"/>
<protein>
    <recommendedName>
        <fullName evidence="2">DUF1616 domain-containing protein</fullName>
    </recommendedName>
</protein>
<feature type="transmembrane region" description="Helical" evidence="1">
    <location>
        <begin position="130"/>
        <end position="150"/>
    </location>
</feature>
<feature type="domain" description="DUF1616" evidence="2">
    <location>
        <begin position="41"/>
        <end position="325"/>
    </location>
</feature>
<feature type="transmembrane region" description="Helical" evidence="1">
    <location>
        <begin position="63"/>
        <end position="83"/>
    </location>
</feature>
<evidence type="ECO:0000313" key="3">
    <source>
        <dbReference type="EMBL" id="ELZ38098.1"/>
    </source>
</evidence>
<comment type="caution">
    <text evidence="3">The sequence shown here is derived from an EMBL/GenBank/DDBJ whole genome shotgun (WGS) entry which is preliminary data.</text>
</comment>
<reference evidence="3 4" key="1">
    <citation type="journal article" date="2014" name="PLoS Genet.">
        <title>Phylogenetically driven sequencing of extremely halophilic archaea reveals strategies for static and dynamic osmo-response.</title>
        <authorList>
            <person name="Becker E.A."/>
            <person name="Seitzer P.M."/>
            <person name="Tritt A."/>
            <person name="Larsen D."/>
            <person name="Krusor M."/>
            <person name="Yao A.I."/>
            <person name="Wu D."/>
            <person name="Madern D."/>
            <person name="Eisen J.A."/>
            <person name="Darling A.E."/>
            <person name="Facciotti M.T."/>
        </authorList>
    </citation>
    <scope>NUCLEOTIDE SEQUENCE [LARGE SCALE GENOMIC DNA]</scope>
    <source>
        <strain evidence="3 4">DSM 1137</strain>
    </source>
</reference>
<dbReference type="RefSeq" id="WP_004048935.1">
    <property type="nucleotide sequence ID" value="NZ_AOJE01000058.1"/>
</dbReference>
<dbReference type="Pfam" id="PF07760">
    <property type="entry name" value="DUF1616"/>
    <property type="match status" value="1"/>
</dbReference>
<feature type="transmembrane region" description="Helical" evidence="1">
    <location>
        <begin position="37"/>
        <end position="56"/>
    </location>
</feature>
<sequence>MTRKPENDNAFDDAPIAADVNRPDRSPLAALRRSPDIATALAVAIAADAFALAPVVRDTSPRVVFGFLLVLWAPGYAVIAALFPPAAEEGDAPLDGFERAALSIAASALVAGASGVALSVLSVGVRPAPLALALTAVTVGASAVALARRMRPGTPRVEVPTPGVSVDDRLTVAFVALAVAAVAVAGFAVASPPEPYATLSIASADGSALTDDARTIAPGESVDLAVAVRNREREAVTYTVVVVARPAGAAAPPDASAGGSGGTADPTELHRFSRIVAPGETWRRPHSASPPFPDDRTRVEYLLYRDAPPDAPTIANADESVHVWFTATDA</sequence>
<keyword evidence="1" id="KW-1133">Transmembrane helix</keyword>
<dbReference type="OrthoDB" id="82282at2157"/>
<keyword evidence="4" id="KW-1185">Reference proteome</keyword>
<dbReference type="AlphaFoldDB" id="M0DTD6"/>
<dbReference type="eggNOG" id="arCOG02884">
    <property type="taxonomic scope" value="Archaea"/>
</dbReference>
<accession>M0DTD6</accession>
<name>M0DTD6_9EURY</name>
<keyword evidence="1" id="KW-0472">Membrane</keyword>
<gene>
    <name evidence="3" type="ORF">C471_10956</name>
</gene>
<evidence type="ECO:0000259" key="2">
    <source>
        <dbReference type="Pfam" id="PF07760"/>
    </source>
</evidence>
<feature type="transmembrane region" description="Helical" evidence="1">
    <location>
        <begin position="170"/>
        <end position="190"/>
    </location>
</feature>
<feature type="transmembrane region" description="Helical" evidence="1">
    <location>
        <begin position="103"/>
        <end position="123"/>
    </location>
</feature>
<keyword evidence="1" id="KW-0812">Transmembrane</keyword>
<evidence type="ECO:0000313" key="4">
    <source>
        <dbReference type="Proteomes" id="UP000011514"/>
    </source>
</evidence>
<dbReference type="PATRIC" id="fig|1227484.4.peg.2152"/>
<dbReference type="InterPro" id="IPR011674">
    <property type="entry name" value="DUF1616"/>
</dbReference>
<evidence type="ECO:0000256" key="1">
    <source>
        <dbReference type="SAM" id="Phobius"/>
    </source>
</evidence>
<dbReference type="EMBL" id="AOJE01000058">
    <property type="protein sequence ID" value="ELZ38098.1"/>
    <property type="molecule type" value="Genomic_DNA"/>
</dbReference>